<dbReference type="PRINTS" id="PR00344">
    <property type="entry name" value="BCTRLSENSOR"/>
</dbReference>
<dbReference type="SMART" id="SM00387">
    <property type="entry name" value="HATPase_c"/>
    <property type="match status" value="1"/>
</dbReference>
<dbReference type="PANTHER" id="PTHR43711">
    <property type="entry name" value="TWO-COMPONENT HISTIDINE KINASE"/>
    <property type="match status" value="1"/>
</dbReference>
<evidence type="ECO:0000256" key="3">
    <source>
        <dbReference type="ARBA" id="ARBA00022553"/>
    </source>
</evidence>
<dbReference type="InterPro" id="IPR005467">
    <property type="entry name" value="His_kinase_dom"/>
</dbReference>
<dbReference type="PANTHER" id="PTHR43711:SF31">
    <property type="entry name" value="HISTIDINE KINASE"/>
    <property type="match status" value="1"/>
</dbReference>
<dbReference type="SMART" id="SM00388">
    <property type="entry name" value="HisKA"/>
    <property type="match status" value="1"/>
</dbReference>
<feature type="region of interest" description="Disordered" evidence="7">
    <location>
        <begin position="523"/>
        <end position="545"/>
    </location>
</feature>
<keyword evidence="8" id="KW-1133">Transmembrane helix</keyword>
<dbReference type="CDD" id="cd00082">
    <property type="entry name" value="HisKA"/>
    <property type="match status" value="1"/>
</dbReference>
<comment type="caution">
    <text evidence="10">The sequence shown here is derived from an EMBL/GenBank/DDBJ whole genome shotgun (WGS) entry which is preliminary data.</text>
</comment>
<keyword evidence="5 10" id="KW-0418">Kinase</keyword>
<dbReference type="Gene3D" id="3.30.565.10">
    <property type="entry name" value="Histidine kinase-like ATPase, C-terminal domain"/>
    <property type="match status" value="1"/>
</dbReference>
<dbReference type="InterPro" id="IPR036097">
    <property type="entry name" value="HisK_dim/P_sf"/>
</dbReference>
<dbReference type="Proteomes" id="UP000619457">
    <property type="component" value="Unassembled WGS sequence"/>
</dbReference>
<keyword evidence="3" id="KW-0597">Phosphoprotein</keyword>
<dbReference type="Gene3D" id="3.30.450.20">
    <property type="entry name" value="PAS domain"/>
    <property type="match status" value="1"/>
</dbReference>
<feature type="transmembrane region" description="Helical" evidence="8">
    <location>
        <begin position="156"/>
        <end position="174"/>
    </location>
</feature>
<feature type="transmembrane region" description="Helical" evidence="8">
    <location>
        <begin position="90"/>
        <end position="112"/>
    </location>
</feature>
<evidence type="ECO:0000256" key="6">
    <source>
        <dbReference type="ARBA" id="ARBA00023012"/>
    </source>
</evidence>
<dbReference type="InterPro" id="IPR050736">
    <property type="entry name" value="Sensor_HK_Regulatory"/>
</dbReference>
<feature type="transmembrane region" description="Helical" evidence="8">
    <location>
        <begin position="42"/>
        <end position="60"/>
    </location>
</feature>
<keyword evidence="8" id="KW-0812">Transmembrane</keyword>
<feature type="transmembrane region" description="Helical" evidence="8">
    <location>
        <begin position="6"/>
        <end position="30"/>
    </location>
</feature>
<keyword evidence="8" id="KW-0472">Membrane</keyword>
<dbReference type="SUPFAM" id="SSF47384">
    <property type="entry name" value="Homodimeric domain of signal transducing histidine kinase"/>
    <property type="match status" value="1"/>
</dbReference>
<protein>
    <recommendedName>
        <fullName evidence="2">histidine kinase</fullName>
        <ecNumber evidence="2">2.7.13.3</ecNumber>
    </recommendedName>
</protein>
<dbReference type="Pfam" id="PF00512">
    <property type="entry name" value="HisKA"/>
    <property type="match status" value="1"/>
</dbReference>
<evidence type="ECO:0000256" key="2">
    <source>
        <dbReference type="ARBA" id="ARBA00012438"/>
    </source>
</evidence>
<dbReference type="InterPro" id="IPR036890">
    <property type="entry name" value="HATPase_C_sf"/>
</dbReference>
<feature type="compositionally biased region" description="Polar residues" evidence="7">
    <location>
        <begin position="536"/>
        <end position="545"/>
    </location>
</feature>
<accession>A0A918PM65</accession>
<dbReference type="SUPFAM" id="SSF55785">
    <property type="entry name" value="PYP-like sensor domain (PAS domain)"/>
    <property type="match status" value="1"/>
</dbReference>
<dbReference type="SUPFAM" id="SSF55874">
    <property type="entry name" value="ATPase domain of HSP90 chaperone/DNA topoisomerase II/histidine kinase"/>
    <property type="match status" value="1"/>
</dbReference>
<organism evidence="10 11">
    <name type="scientific">Echinicola pacifica</name>
    <dbReference type="NCBI Taxonomy" id="346377"/>
    <lineage>
        <taxon>Bacteria</taxon>
        <taxon>Pseudomonadati</taxon>
        <taxon>Bacteroidota</taxon>
        <taxon>Cytophagia</taxon>
        <taxon>Cytophagales</taxon>
        <taxon>Cyclobacteriaceae</taxon>
        <taxon>Echinicola</taxon>
    </lineage>
</organism>
<dbReference type="FunFam" id="3.30.565.10:FF:000006">
    <property type="entry name" value="Sensor histidine kinase WalK"/>
    <property type="match status" value="1"/>
</dbReference>
<dbReference type="GO" id="GO:0000155">
    <property type="term" value="F:phosphorelay sensor kinase activity"/>
    <property type="evidence" value="ECO:0007669"/>
    <property type="project" value="InterPro"/>
</dbReference>
<dbReference type="CDD" id="cd00075">
    <property type="entry name" value="HATPase"/>
    <property type="match status" value="1"/>
</dbReference>
<feature type="domain" description="Histidine kinase" evidence="9">
    <location>
        <begin position="313"/>
        <end position="528"/>
    </location>
</feature>
<name>A0A918PM65_9BACT</name>
<feature type="transmembrane region" description="Helical" evidence="8">
    <location>
        <begin position="124"/>
        <end position="144"/>
    </location>
</feature>
<gene>
    <name evidence="10" type="ORF">GCM10007049_02940</name>
</gene>
<dbReference type="InterPro" id="IPR035965">
    <property type="entry name" value="PAS-like_dom_sf"/>
</dbReference>
<evidence type="ECO:0000256" key="8">
    <source>
        <dbReference type="SAM" id="Phobius"/>
    </source>
</evidence>
<reference evidence="10" key="2">
    <citation type="submission" date="2020-09" db="EMBL/GenBank/DDBJ databases">
        <authorList>
            <person name="Sun Q."/>
            <person name="Kim S."/>
        </authorList>
    </citation>
    <scope>NUCLEOTIDE SEQUENCE</scope>
    <source>
        <strain evidence="10">KCTC 12368</strain>
    </source>
</reference>
<dbReference type="InterPro" id="IPR031621">
    <property type="entry name" value="HisKA_7TM"/>
</dbReference>
<evidence type="ECO:0000256" key="1">
    <source>
        <dbReference type="ARBA" id="ARBA00000085"/>
    </source>
</evidence>
<dbReference type="InterPro" id="IPR003661">
    <property type="entry name" value="HisK_dim/P_dom"/>
</dbReference>
<dbReference type="EMBL" id="BMWX01000001">
    <property type="protein sequence ID" value="GGZ14483.1"/>
    <property type="molecule type" value="Genomic_DNA"/>
</dbReference>
<keyword evidence="4" id="KW-0808">Transferase</keyword>
<dbReference type="InterPro" id="IPR003594">
    <property type="entry name" value="HATPase_dom"/>
</dbReference>
<keyword evidence="11" id="KW-1185">Reference proteome</keyword>
<dbReference type="Gene3D" id="1.10.287.130">
    <property type="match status" value="1"/>
</dbReference>
<evidence type="ECO:0000256" key="4">
    <source>
        <dbReference type="ARBA" id="ARBA00022679"/>
    </source>
</evidence>
<dbReference type="Pfam" id="PF16927">
    <property type="entry name" value="HisKA_7TM"/>
    <property type="match status" value="1"/>
</dbReference>
<evidence type="ECO:0000313" key="10">
    <source>
        <dbReference type="EMBL" id="GGZ14483.1"/>
    </source>
</evidence>
<comment type="catalytic activity">
    <reaction evidence="1">
        <text>ATP + protein L-histidine = ADP + protein N-phospho-L-histidine.</text>
        <dbReference type="EC" id="2.7.13.3"/>
    </reaction>
</comment>
<dbReference type="AlphaFoldDB" id="A0A918PM65"/>
<dbReference type="EC" id="2.7.13.3" evidence="2"/>
<reference evidence="10" key="1">
    <citation type="journal article" date="2014" name="Int. J. Syst. Evol. Microbiol.">
        <title>Complete genome sequence of Corynebacterium casei LMG S-19264T (=DSM 44701T), isolated from a smear-ripened cheese.</title>
        <authorList>
            <consortium name="US DOE Joint Genome Institute (JGI-PGF)"/>
            <person name="Walter F."/>
            <person name="Albersmeier A."/>
            <person name="Kalinowski J."/>
            <person name="Ruckert C."/>
        </authorList>
    </citation>
    <scope>NUCLEOTIDE SEQUENCE</scope>
    <source>
        <strain evidence="10">KCTC 12368</strain>
    </source>
</reference>
<sequence>MSDLEAVMFVLNIEYLGIVTVPVFWLLFTLRFVGKDQWLTRKWIVVQFIFPVISLAMVWTNSLHHLHYQDAHIYEFNGVYGLLTAKGPWYIIHTTYFYLSMGLGVFLLFRRFRTTEGMYKKQTFIILLGTLVPWIANILVVFQVGPFNSLDPTPHAFMIACVIIIFGFYELRLFDLRPIARNKVVDSMKNGMLVLDRFNRVVDINPYMLNIVGKSSGQVTGFNFSKLGLDSTSWVEMVSTDKEMNCELEVVVGGKNMVFEATCKLFDEGKHPYEGRLILMKDITQYRKDQNRLEKQASELKNLNLTKDRLLSILSHDLKNPLGSLTQFLDMVQSGWVSDQEFRNMLPEFSQNIKHVSGFIENLLEWAKSQISGEHMSCVEFNIGGEIEKVISLFGTSIEKKKVSVSFHSPGKTLVYADQNMIQLVIRNLLSNAIKFCEQDGEIEFYLSDHQDNVEVIVKDSGVGIPQENLKKIFSSESFTTFGTNKEKGTGLGLMLSRDFVLKNRGEIWVDSTVGKGSSFHFTLPKSAPINPQPDPNTQKEVSKN</sequence>
<evidence type="ECO:0000256" key="5">
    <source>
        <dbReference type="ARBA" id="ARBA00022777"/>
    </source>
</evidence>
<dbReference type="PROSITE" id="PS50109">
    <property type="entry name" value="HIS_KIN"/>
    <property type="match status" value="1"/>
</dbReference>
<evidence type="ECO:0000256" key="7">
    <source>
        <dbReference type="SAM" id="MobiDB-lite"/>
    </source>
</evidence>
<dbReference type="InterPro" id="IPR004358">
    <property type="entry name" value="Sig_transdc_His_kin-like_C"/>
</dbReference>
<evidence type="ECO:0000313" key="11">
    <source>
        <dbReference type="Proteomes" id="UP000619457"/>
    </source>
</evidence>
<keyword evidence="6" id="KW-0902">Two-component regulatory system</keyword>
<dbReference type="Pfam" id="PF02518">
    <property type="entry name" value="HATPase_c"/>
    <property type="match status" value="1"/>
</dbReference>
<proteinExistence type="predicted"/>
<evidence type="ECO:0000259" key="9">
    <source>
        <dbReference type="PROSITE" id="PS50109"/>
    </source>
</evidence>